<comment type="subunit">
    <text evidence="3 9">Tetramer of two alpha and two beta chains.</text>
</comment>
<dbReference type="UniPathway" id="UPA00035">
    <property type="reaction ID" value="UER00044"/>
</dbReference>
<proteinExistence type="inferred from homology"/>
<evidence type="ECO:0000256" key="8">
    <source>
        <dbReference type="ARBA" id="ARBA00049047"/>
    </source>
</evidence>
<organism evidence="11 12">
    <name type="scientific">Methylocystis heyeri</name>
    <dbReference type="NCBI Taxonomy" id="391905"/>
    <lineage>
        <taxon>Bacteria</taxon>
        <taxon>Pseudomonadati</taxon>
        <taxon>Pseudomonadota</taxon>
        <taxon>Alphaproteobacteria</taxon>
        <taxon>Hyphomicrobiales</taxon>
        <taxon>Methylocystaceae</taxon>
        <taxon>Methylocystis</taxon>
    </lineage>
</organism>
<dbReference type="PANTHER" id="PTHR43406:SF1">
    <property type="entry name" value="TRYPTOPHAN SYNTHASE ALPHA CHAIN, CHLOROPLASTIC"/>
    <property type="match status" value="1"/>
</dbReference>
<dbReference type="RefSeq" id="WP_136497272.1">
    <property type="nucleotide sequence ID" value="NZ_CP046052.1"/>
</dbReference>
<evidence type="ECO:0000256" key="1">
    <source>
        <dbReference type="ARBA" id="ARBA00003365"/>
    </source>
</evidence>
<evidence type="ECO:0000256" key="10">
    <source>
        <dbReference type="RuleBase" id="RU003662"/>
    </source>
</evidence>
<dbReference type="NCBIfam" id="TIGR00262">
    <property type="entry name" value="trpA"/>
    <property type="match status" value="1"/>
</dbReference>
<protein>
    <recommendedName>
        <fullName evidence="9">Tryptophan synthase alpha chain</fullName>
        <ecNumber evidence="9">4.2.1.20</ecNumber>
    </recommendedName>
</protein>
<dbReference type="Pfam" id="PF00290">
    <property type="entry name" value="Trp_syntA"/>
    <property type="match status" value="1"/>
</dbReference>
<dbReference type="EC" id="4.2.1.20" evidence="9"/>
<name>A0A6B8KLF7_9HYPH</name>
<comment type="catalytic activity">
    <reaction evidence="8 9">
        <text>(1S,2R)-1-C-(indol-3-yl)glycerol 3-phosphate + L-serine = D-glyceraldehyde 3-phosphate + L-tryptophan + H2O</text>
        <dbReference type="Rhea" id="RHEA:10532"/>
        <dbReference type="ChEBI" id="CHEBI:15377"/>
        <dbReference type="ChEBI" id="CHEBI:33384"/>
        <dbReference type="ChEBI" id="CHEBI:57912"/>
        <dbReference type="ChEBI" id="CHEBI:58866"/>
        <dbReference type="ChEBI" id="CHEBI:59776"/>
        <dbReference type="EC" id="4.2.1.20"/>
    </reaction>
</comment>
<dbReference type="GO" id="GO:0004834">
    <property type="term" value="F:tryptophan synthase activity"/>
    <property type="evidence" value="ECO:0007669"/>
    <property type="project" value="UniProtKB-UniRule"/>
</dbReference>
<reference evidence="11 12" key="1">
    <citation type="submission" date="2019-11" db="EMBL/GenBank/DDBJ databases">
        <title>The genome sequence of Methylocystis heyeri.</title>
        <authorList>
            <person name="Oshkin I.Y."/>
            <person name="Miroshnikov K."/>
            <person name="Dedysh S.N."/>
        </authorList>
    </citation>
    <scope>NUCLEOTIDE SEQUENCE [LARGE SCALE GENOMIC DNA]</scope>
    <source>
        <strain evidence="11 12">H2</strain>
    </source>
</reference>
<dbReference type="PROSITE" id="PS00167">
    <property type="entry name" value="TRP_SYNTHASE_ALPHA"/>
    <property type="match status" value="1"/>
</dbReference>
<evidence type="ECO:0000256" key="9">
    <source>
        <dbReference type="HAMAP-Rule" id="MF_00131"/>
    </source>
</evidence>
<keyword evidence="12" id="KW-1185">Reference proteome</keyword>
<dbReference type="HAMAP" id="MF_00131">
    <property type="entry name" value="Trp_synth_alpha"/>
    <property type="match status" value="1"/>
</dbReference>
<dbReference type="PANTHER" id="PTHR43406">
    <property type="entry name" value="TRYPTOPHAN SYNTHASE, ALPHA CHAIN"/>
    <property type="match status" value="1"/>
</dbReference>
<dbReference type="SUPFAM" id="SSF51366">
    <property type="entry name" value="Ribulose-phoshate binding barrel"/>
    <property type="match status" value="1"/>
</dbReference>
<keyword evidence="5 9" id="KW-0822">Tryptophan biosynthesis</keyword>
<feature type="active site" description="Proton acceptor" evidence="9">
    <location>
        <position position="61"/>
    </location>
</feature>
<dbReference type="KEGG" id="mhey:H2LOC_018375"/>
<comment type="function">
    <text evidence="1 9">The alpha subunit is responsible for the aldol cleavage of indoleglycerol phosphate to indole and glyceraldehyde 3-phosphate.</text>
</comment>
<dbReference type="OrthoDB" id="9804578at2"/>
<keyword evidence="7 9" id="KW-0456">Lyase</keyword>
<evidence type="ECO:0000256" key="5">
    <source>
        <dbReference type="ARBA" id="ARBA00022822"/>
    </source>
</evidence>
<comment type="pathway">
    <text evidence="2 9">Amino-acid biosynthesis; L-tryptophan biosynthesis; L-tryptophan from chorismate: step 5/5.</text>
</comment>
<dbReference type="CDD" id="cd04724">
    <property type="entry name" value="Tryptophan_synthase_alpha"/>
    <property type="match status" value="1"/>
</dbReference>
<evidence type="ECO:0000256" key="6">
    <source>
        <dbReference type="ARBA" id="ARBA00023141"/>
    </source>
</evidence>
<dbReference type="Proteomes" id="UP000309061">
    <property type="component" value="Chromosome"/>
</dbReference>
<evidence type="ECO:0000256" key="2">
    <source>
        <dbReference type="ARBA" id="ARBA00004733"/>
    </source>
</evidence>
<evidence type="ECO:0000313" key="11">
    <source>
        <dbReference type="EMBL" id="QGM47493.1"/>
    </source>
</evidence>
<sequence>MPTRIDARFAALRAEGRAALVTFVMAGDPDLETSLEILKALPGAGADLIEVGMPFTDPMADGPAIQAAGLRALRAGTTLKKTLKLVADFRAFDQTTPIVLMGYYNPIYVFGVEAFLAAALDAGVDGLIVVDLPPEEDAELCLPARAAGLNFIRLATPTTDDKRLPKVLENTSGFVYYVSLTGITGAALADYSGVAAAVKRIKSHTNLPVAVGFGVKNAASAAVIAANADGVVVGSALVSAIKDSLDAEDRAGPGTASSVASLVAAIAEGVRSARRLRPQSVSPLKKLFDAFAKVWS</sequence>
<comment type="similarity">
    <text evidence="9 10">Belongs to the TrpA family.</text>
</comment>
<dbReference type="FunFam" id="3.20.20.70:FF:000037">
    <property type="entry name" value="Tryptophan synthase alpha chain"/>
    <property type="match status" value="1"/>
</dbReference>
<dbReference type="InterPro" id="IPR011060">
    <property type="entry name" value="RibuloseP-bd_barrel"/>
</dbReference>
<gene>
    <name evidence="9" type="primary">trpA</name>
    <name evidence="11" type="ORF">H2LOC_018375</name>
</gene>
<dbReference type="EMBL" id="CP046052">
    <property type="protein sequence ID" value="QGM47493.1"/>
    <property type="molecule type" value="Genomic_DNA"/>
</dbReference>
<evidence type="ECO:0000256" key="4">
    <source>
        <dbReference type="ARBA" id="ARBA00022605"/>
    </source>
</evidence>
<keyword evidence="4 9" id="KW-0028">Amino-acid biosynthesis</keyword>
<evidence type="ECO:0000256" key="3">
    <source>
        <dbReference type="ARBA" id="ARBA00011270"/>
    </source>
</evidence>
<dbReference type="Gene3D" id="3.20.20.70">
    <property type="entry name" value="Aldolase class I"/>
    <property type="match status" value="1"/>
</dbReference>
<dbReference type="AlphaFoldDB" id="A0A6B8KLF7"/>
<dbReference type="InterPro" id="IPR002028">
    <property type="entry name" value="Trp_synthase_suA"/>
</dbReference>
<keyword evidence="6 9" id="KW-0057">Aromatic amino acid biosynthesis</keyword>
<evidence type="ECO:0000313" key="12">
    <source>
        <dbReference type="Proteomes" id="UP000309061"/>
    </source>
</evidence>
<accession>A0A6B8KLF7</accession>
<dbReference type="InterPro" id="IPR013785">
    <property type="entry name" value="Aldolase_TIM"/>
</dbReference>
<feature type="active site" description="Proton acceptor" evidence="9">
    <location>
        <position position="50"/>
    </location>
</feature>
<dbReference type="GO" id="GO:0005829">
    <property type="term" value="C:cytosol"/>
    <property type="evidence" value="ECO:0007669"/>
    <property type="project" value="TreeGrafter"/>
</dbReference>
<dbReference type="InterPro" id="IPR018204">
    <property type="entry name" value="Trp_synthase_alpha_AS"/>
</dbReference>
<evidence type="ECO:0000256" key="7">
    <source>
        <dbReference type="ARBA" id="ARBA00023239"/>
    </source>
</evidence>